<accession>S4XFA6</accession>
<feature type="transmembrane region" description="Helical" evidence="1">
    <location>
        <begin position="30"/>
        <end position="50"/>
    </location>
</feature>
<dbReference type="HOGENOM" id="CLU_184312_0_0_11"/>
<dbReference type="KEGG" id="cter:A606_07930"/>
<proteinExistence type="predicted"/>
<dbReference type="RefSeq" id="WP_020441591.1">
    <property type="nucleotide sequence ID" value="NC_021663.1"/>
</dbReference>
<protein>
    <submittedName>
        <fullName evidence="2">Uncharacterized protein</fullName>
    </submittedName>
</protein>
<dbReference type="PATRIC" id="fig|1200352.3.peg.1613"/>
<gene>
    <name evidence="2" type="ORF">A606_07930</name>
</gene>
<dbReference type="EMBL" id="CP003696">
    <property type="protein sequence ID" value="AGP31231.1"/>
    <property type="molecule type" value="Genomic_DNA"/>
</dbReference>
<keyword evidence="1" id="KW-0812">Transmembrane</keyword>
<keyword evidence="3" id="KW-1185">Reference proteome</keyword>
<sequence>MFGTALTTLILGAIAGLGAWWAADQNRWGWSTVLGVITLIFAVTAITTAFAGAVALVFRLLPILLFILVGWLGIKQLQKK</sequence>
<feature type="transmembrane region" description="Helical" evidence="1">
    <location>
        <begin position="6"/>
        <end position="23"/>
    </location>
</feature>
<feature type="transmembrane region" description="Helical" evidence="1">
    <location>
        <begin position="56"/>
        <end position="74"/>
    </location>
</feature>
<organism evidence="2 3">
    <name type="scientific">Corynebacterium terpenotabidum Y-11</name>
    <dbReference type="NCBI Taxonomy" id="1200352"/>
    <lineage>
        <taxon>Bacteria</taxon>
        <taxon>Bacillati</taxon>
        <taxon>Actinomycetota</taxon>
        <taxon>Actinomycetes</taxon>
        <taxon>Mycobacteriales</taxon>
        <taxon>Corynebacteriaceae</taxon>
        <taxon>Corynebacterium</taxon>
    </lineage>
</organism>
<dbReference type="eggNOG" id="ENOG5031XE7">
    <property type="taxonomic scope" value="Bacteria"/>
</dbReference>
<keyword evidence="1" id="KW-1133">Transmembrane helix</keyword>
<keyword evidence="1" id="KW-0472">Membrane</keyword>
<evidence type="ECO:0000313" key="3">
    <source>
        <dbReference type="Proteomes" id="UP000014809"/>
    </source>
</evidence>
<dbReference type="Proteomes" id="UP000014809">
    <property type="component" value="Chromosome"/>
</dbReference>
<reference evidence="2 3" key="1">
    <citation type="submission" date="2012-06" db="EMBL/GenBank/DDBJ databases">
        <title>Complete genome sequence of Corynebacterium terpenotabidum Y-11 (=DSM 44721).</title>
        <authorList>
            <person name="Ruckert C."/>
            <person name="Albersmeier A."/>
            <person name="Al-Dilaimi A."/>
            <person name="Szczepanowski R."/>
            <person name="Kalinowski J."/>
        </authorList>
    </citation>
    <scope>NUCLEOTIDE SEQUENCE [LARGE SCALE GENOMIC DNA]</scope>
    <source>
        <strain evidence="2 3">Y-11</strain>
    </source>
</reference>
<name>S4XFA6_9CORY</name>
<evidence type="ECO:0000256" key="1">
    <source>
        <dbReference type="SAM" id="Phobius"/>
    </source>
</evidence>
<dbReference type="STRING" id="1200352.A606_07930"/>
<evidence type="ECO:0000313" key="2">
    <source>
        <dbReference type="EMBL" id="AGP31231.1"/>
    </source>
</evidence>
<dbReference type="AlphaFoldDB" id="S4XFA6"/>